<dbReference type="RefSeq" id="WP_007406539.1">
    <property type="nucleotide sequence ID" value="NZ_BBJS01000023.1"/>
</dbReference>
<reference evidence="5 6" key="1">
    <citation type="submission" date="2014-08" db="EMBL/GenBank/DDBJ databases">
        <title>Whole genome shotgun sequence of Sphingomonas paucimobilis NBRC 13935.</title>
        <authorList>
            <person name="Hosoyama A."/>
            <person name="Hashimoto M."/>
            <person name="Hosoyama Y."/>
            <person name="Noguchi M."/>
            <person name="Uohara A."/>
            <person name="Ohji S."/>
            <person name="Katano-Makiyama Y."/>
            <person name="Ichikawa N."/>
            <person name="Kimura A."/>
            <person name="Yamazoe A."/>
            <person name="Fujita N."/>
        </authorList>
    </citation>
    <scope>NUCLEOTIDE SEQUENCE [LARGE SCALE GENOMIC DNA]</scope>
    <source>
        <strain evidence="5 6">NBRC 13935</strain>
    </source>
</reference>
<dbReference type="Gene3D" id="3.40.50.2300">
    <property type="match status" value="2"/>
</dbReference>
<evidence type="ECO:0000256" key="3">
    <source>
        <dbReference type="ARBA" id="ARBA00023163"/>
    </source>
</evidence>
<keyword evidence="3" id="KW-0804">Transcription</keyword>
<dbReference type="SUPFAM" id="SSF47413">
    <property type="entry name" value="lambda repressor-like DNA-binding domains"/>
    <property type="match status" value="1"/>
</dbReference>
<sequence>MSIKTTRRGSSAPTISDVARAAGVSLMTVSRVINNEANVRPVTREKVEAAIAQLNYAPNPAARSLAGAAQIRIGMLYSNPSQGFLSEFLLGTLDQASRLDVQMVVEKCEIGDHEVEVARHLIAGGIDGVILPPPLCEAEAVLSLLREAGVPAVVVATGRPPEEMPEATMAVRIDDRAAAEAMTRHVMTLGHRRIGFICGNPNLTASARRYEGFRAALDAASVPFDEDLVAPGLYTYRSGLDAAERLLDLSEPPTAIIASNDDMAAATVAVAHRRGLDVPSDLTVCGFDDTTLSTTIWPELTTIHQPIADMARAAVEMMATVIRQKNAEAAPHRLLDFSLIRRQSDAAPRRRPREI</sequence>
<dbReference type="PROSITE" id="PS50932">
    <property type="entry name" value="HTH_LACI_2"/>
    <property type="match status" value="1"/>
</dbReference>
<dbReference type="CDD" id="cd01545">
    <property type="entry name" value="PBP1_SalR"/>
    <property type="match status" value="1"/>
</dbReference>
<dbReference type="SMART" id="SM00354">
    <property type="entry name" value="HTH_LACI"/>
    <property type="match status" value="1"/>
</dbReference>
<organism evidence="5 6">
    <name type="scientific">Sphingomonas paucimobilis NBRC 13935</name>
    <dbReference type="NCBI Taxonomy" id="1219050"/>
    <lineage>
        <taxon>Bacteria</taxon>
        <taxon>Pseudomonadati</taxon>
        <taxon>Pseudomonadota</taxon>
        <taxon>Alphaproteobacteria</taxon>
        <taxon>Sphingomonadales</taxon>
        <taxon>Sphingomonadaceae</taxon>
        <taxon>Sphingomonas</taxon>
    </lineage>
</organism>
<proteinExistence type="predicted"/>
<dbReference type="GeneID" id="78527318"/>
<dbReference type="GO" id="GO:0003700">
    <property type="term" value="F:DNA-binding transcription factor activity"/>
    <property type="evidence" value="ECO:0007669"/>
    <property type="project" value="TreeGrafter"/>
</dbReference>
<gene>
    <name evidence="5" type="ORF">SP6_23_00600</name>
</gene>
<dbReference type="PROSITE" id="PS00356">
    <property type="entry name" value="HTH_LACI_1"/>
    <property type="match status" value="1"/>
</dbReference>
<dbReference type="InterPro" id="IPR000843">
    <property type="entry name" value="HTH_LacI"/>
</dbReference>
<protein>
    <submittedName>
        <fullName evidence="5">DNA, contig: SP623</fullName>
    </submittedName>
</protein>
<dbReference type="EMBL" id="BBJS01000023">
    <property type="protein sequence ID" value="GAN13660.1"/>
    <property type="molecule type" value="Genomic_DNA"/>
</dbReference>
<comment type="caution">
    <text evidence="5">The sequence shown here is derived from an EMBL/GenBank/DDBJ whole genome shotgun (WGS) entry which is preliminary data.</text>
</comment>
<dbReference type="InterPro" id="IPR046335">
    <property type="entry name" value="LacI/GalR-like_sensor"/>
</dbReference>
<dbReference type="Pfam" id="PF00356">
    <property type="entry name" value="LacI"/>
    <property type="match status" value="1"/>
</dbReference>
<evidence type="ECO:0000256" key="1">
    <source>
        <dbReference type="ARBA" id="ARBA00023015"/>
    </source>
</evidence>
<dbReference type="GO" id="GO:0000976">
    <property type="term" value="F:transcription cis-regulatory region binding"/>
    <property type="evidence" value="ECO:0007669"/>
    <property type="project" value="TreeGrafter"/>
</dbReference>
<name>A0A0C9M239_SPHPI</name>
<dbReference type="PANTHER" id="PTHR30146">
    <property type="entry name" value="LACI-RELATED TRANSCRIPTIONAL REPRESSOR"/>
    <property type="match status" value="1"/>
</dbReference>
<dbReference type="Gene3D" id="1.10.260.40">
    <property type="entry name" value="lambda repressor-like DNA-binding domains"/>
    <property type="match status" value="1"/>
</dbReference>
<dbReference type="CDD" id="cd01392">
    <property type="entry name" value="HTH_LacI"/>
    <property type="match status" value="1"/>
</dbReference>
<dbReference type="PRINTS" id="PR00036">
    <property type="entry name" value="HTHLACI"/>
</dbReference>
<dbReference type="InterPro" id="IPR028082">
    <property type="entry name" value="Peripla_BP_I"/>
</dbReference>
<evidence type="ECO:0000313" key="5">
    <source>
        <dbReference type="EMBL" id="GAN13660.1"/>
    </source>
</evidence>
<dbReference type="Pfam" id="PF13377">
    <property type="entry name" value="Peripla_BP_3"/>
    <property type="match status" value="1"/>
</dbReference>
<keyword evidence="1" id="KW-0805">Transcription regulation</keyword>
<feature type="domain" description="HTH lacI-type" evidence="4">
    <location>
        <begin position="13"/>
        <end position="67"/>
    </location>
</feature>
<dbReference type="PANTHER" id="PTHR30146:SF153">
    <property type="entry name" value="LACTOSE OPERON REPRESSOR"/>
    <property type="match status" value="1"/>
</dbReference>
<dbReference type="AlphaFoldDB" id="A0A0C9M239"/>
<evidence type="ECO:0000259" key="4">
    <source>
        <dbReference type="PROSITE" id="PS50932"/>
    </source>
</evidence>
<keyword evidence="6" id="KW-1185">Reference proteome</keyword>
<dbReference type="InterPro" id="IPR010982">
    <property type="entry name" value="Lambda_DNA-bd_dom_sf"/>
</dbReference>
<evidence type="ECO:0000256" key="2">
    <source>
        <dbReference type="ARBA" id="ARBA00023125"/>
    </source>
</evidence>
<evidence type="ECO:0000313" key="6">
    <source>
        <dbReference type="Proteomes" id="UP000032025"/>
    </source>
</evidence>
<dbReference type="SUPFAM" id="SSF53822">
    <property type="entry name" value="Periplasmic binding protein-like I"/>
    <property type="match status" value="1"/>
</dbReference>
<dbReference type="Proteomes" id="UP000032025">
    <property type="component" value="Unassembled WGS sequence"/>
</dbReference>
<keyword evidence="2" id="KW-0238">DNA-binding</keyword>
<accession>A0A0C9M239</accession>